<dbReference type="Pfam" id="PF00078">
    <property type="entry name" value="RVT_1"/>
    <property type="match status" value="1"/>
</dbReference>
<dbReference type="InterPro" id="IPR043502">
    <property type="entry name" value="DNA/RNA_pol_sf"/>
</dbReference>
<gene>
    <name evidence="3" type="ORF">TSUD_63510</name>
</gene>
<dbReference type="Pfam" id="PF03372">
    <property type="entry name" value="Exo_endo_phos"/>
    <property type="match status" value="1"/>
</dbReference>
<evidence type="ECO:0000313" key="4">
    <source>
        <dbReference type="Proteomes" id="UP000242715"/>
    </source>
</evidence>
<dbReference type="Proteomes" id="UP000242715">
    <property type="component" value="Unassembled WGS sequence"/>
</dbReference>
<dbReference type="OrthoDB" id="1433418at2759"/>
<dbReference type="EMBL" id="DF973607">
    <property type="protein sequence ID" value="GAU35861.1"/>
    <property type="molecule type" value="Genomic_DNA"/>
</dbReference>
<dbReference type="GO" id="GO:0003824">
    <property type="term" value="F:catalytic activity"/>
    <property type="evidence" value="ECO:0007669"/>
    <property type="project" value="InterPro"/>
</dbReference>
<keyword evidence="4" id="KW-1185">Reference proteome</keyword>
<evidence type="ECO:0000259" key="2">
    <source>
        <dbReference type="Pfam" id="PF03372"/>
    </source>
</evidence>
<accession>A0A2Z6MWQ9</accession>
<dbReference type="SUPFAM" id="SSF56219">
    <property type="entry name" value="DNase I-like"/>
    <property type="match status" value="1"/>
</dbReference>
<evidence type="ECO:0000259" key="1">
    <source>
        <dbReference type="Pfam" id="PF00078"/>
    </source>
</evidence>
<dbReference type="InterPro" id="IPR000477">
    <property type="entry name" value="RT_dom"/>
</dbReference>
<name>A0A2Z6MWQ9_TRISU</name>
<feature type="domain" description="Reverse transcriptase" evidence="1">
    <location>
        <begin position="310"/>
        <end position="424"/>
    </location>
</feature>
<dbReference type="Gene3D" id="3.60.10.10">
    <property type="entry name" value="Endonuclease/exonuclease/phosphatase"/>
    <property type="match status" value="1"/>
</dbReference>
<dbReference type="AlphaFoldDB" id="A0A2Z6MWQ9"/>
<organism evidence="3 4">
    <name type="scientific">Trifolium subterraneum</name>
    <name type="common">Subterranean clover</name>
    <dbReference type="NCBI Taxonomy" id="3900"/>
    <lineage>
        <taxon>Eukaryota</taxon>
        <taxon>Viridiplantae</taxon>
        <taxon>Streptophyta</taxon>
        <taxon>Embryophyta</taxon>
        <taxon>Tracheophyta</taxon>
        <taxon>Spermatophyta</taxon>
        <taxon>Magnoliopsida</taxon>
        <taxon>eudicotyledons</taxon>
        <taxon>Gunneridae</taxon>
        <taxon>Pentapetalae</taxon>
        <taxon>rosids</taxon>
        <taxon>fabids</taxon>
        <taxon>Fabales</taxon>
        <taxon>Fabaceae</taxon>
        <taxon>Papilionoideae</taxon>
        <taxon>50 kb inversion clade</taxon>
        <taxon>NPAAA clade</taxon>
        <taxon>Hologalegina</taxon>
        <taxon>IRL clade</taxon>
        <taxon>Trifolieae</taxon>
        <taxon>Trifolium</taxon>
    </lineage>
</organism>
<dbReference type="PANTHER" id="PTHR33710">
    <property type="entry name" value="BNAC02G09200D PROTEIN"/>
    <property type="match status" value="1"/>
</dbReference>
<protein>
    <submittedName>
        <fullName evidence="3">Uncharacterized protein</fullName>
    </submittedName>
</protein>
<proteinExistence type="predicted"/>
<evidence type="ECO:0000313" key="3">
    <source>
        <dbReference type="EMBL" id="GAU35861.1"/>
    </source>
</evidence>
<sequence length="483" mass="55102">MLSASVSGPWCLAGDFNIVLYDREKTGGAPVNQRSVNSFASCLADCNLFDLGFSGSPFTFHRSSLKERLDRVVCNSAWQQLFPSSSVIHLPLSTSDHCGLWLRPSPETNAGNRHNYFKFLGSCLDHPDFSNQVRNSWTSTSDWQENVDRITANLKTWNRNVFGNIFKRKERILKRLEGINRVIQEGNSDHLIRLKSELWEEYRQITQQEENYWFQQARSKWITLGDNNTRYFHQSTLVRRCHNKIMALQDANDQWIYDEDDLKQHVLDFYHQLYSTSGQVYPNFISITTFPNISDVDMNYLGSTVTSHECISSASMSINWNGDPTSKFYSSRGLRQGDPLSPYLFVLALERLGHYIQDRVNNGSWKPLSFGRGGPKVSHICFADDLVLVAEANMEQVILIKDVLDSFCSNSGQQINLNKSRVFFSRNIAEQNALMLSQGLGIEQTNDLGIYLGAPMKNYSGSIFSIMHSWICHANCKYPSLSV</sequence>
<reference evidence="4" key="1">
    <citation type="journal article" date="2017" name="Front. Plant Sci.">
        <title>Climate Clever Clovers: New Paradigm to Reduce the Environmental Footprint of Ruminants by Breeding Low Methanogenic Forages Utilizing Haplotype Variation.</title>
        <authorList>
            <person name="Kaur P."/>
            <person name="Appels R."/>
            <person name="Bayer P.E."/>
            <person name="Keeble-Gagnere G."/>
            <person name="Wang J."/>
            <person name="Hirakawa H."/>
            <person name="Shirasawa K."/>
            <person name="Vercoe P."/>
            <person name="Stefanova K."/>
            <person name="Durmic Z."/>
            <person name="Nichols P."/>
            <person name="Revell C."/>
            <person name="Isobe S.N."/>
            <person name="Edwards D."/>
            <person name="Erskine W."/>
        </authorList>
    </citation>
    <scope>NUCLEOTIDE SEQUENCE [LARGE SCALE GENOMIC DNA]</scope>
    <source>
        <strain evidence="4">cv. Daliak</strain>
    </source>
</reference>
<dbReference type="InterPro" id="IPR005135">
    <property type="entry name" value="Endo/exonuclease/phosphatase"/>
</dbReference>
<dbReference type="PANTHER" id="PTHR33710:SF77">
    <property type="entry name" value="DNASE I-LIKE SUPERFAMILY PROTEIN"/>
    <property type="match status" value="1"/>
</dbReference>
<feature type="domain" description="Endonuclease/exonuclease/phosphatase" evidence="2">
    <location>
        <begin position="5"/>
        <end position="97"/>
    </location>
</feature>
<dbReference type="SUPFAM" id="SSF56672">
    <property type="entry name" value="DNA/RNA polymerases"/>
    <property type="match status" value="1"/>
</dbReference>
<dbReference type="InterPro" id="IPR036691">
    <property type="entry name" value="Endo/exonu/phosph_ase_sf"/>
</dbReference>